<feature type="region of interest" description="Disordered" evidence="1">
    <location>
        <begin position="455"/>
        <end position="522"/>
    </location>
</feature>
<organism evidence="2">
    <name type="scientific">Penaeus monodon majanivirus A</name>
    <dbReference type="NCBI Taxonomy" id="2984271"/>
    <lineage>
        <taxon>Viruses</taxon>
        <taxon>Viruses incertae sedis</taxon>
        <taxon>Naldaviricetes</taxon>
        <taxon>Nimaviridae</taxon>
    </lineage>
</organism>
<reference evidence="2" key="1">
    <citation type="submission" date="2022-10" db="EMBL/GenBank/DDBJ databases">
        <title>Genome sequences of endogenous nimaviruses in decapod crustaceans.</title>
        <authorList>
            <person name="Kawato S."/>
            <person name="Nozaki R."/>
            <person name="Kondo H."/>
            <person name="Hirono I."/>
        </authorList>
    </citation>
    <scope>NUCLEOTIDE SEQUENCE</scope>
    <source>
        <strain evidence="2">Mikawa2016</strain>
    </source>
</reference>
<feature type="region of interest" description="Disordered" evidence="1">
    <location>
        <begin position="113"/>
        <end position="142"/>
    </location>
</feature>
<feature type="compositionally biased region" description="Low complexity" evidence="1">
    <location>
        <begin position="56"/>
        <end position="76"/>
    </location>
</feature>
<evidence type="ECO:0000256" key="1">
    <source>
        <dbReference type="SAM" id="MobiDB-lite"/>
    </source>
</evidence>
<evidence type="ECO:0000313" key="2">
    <source>
        <dbReference type="EMBL" id="BDT61915.1"/>
    </source>
</evidence>
<proteinExistence type="predicted"/>
<feature type="compositionally biased region" description="Acidic residues" evidence="1">
    <location>
        <begin position="478"/>
        <end position="506"/>
    </location>
</feature>
<dbReference type="PANTHER" id="PTHR35711:SF1">
    <property type="entry name" value="ECTODERMAL, ISOFORM F"/>
    <property type="match status" value="1"/>
</dbReference>
<feature type="compositionally biased region" description="Acidic residues" evidence="1">
    <location>
        <begin position="116"/>
        <end position="136"/>
    </location>
</feature>
<feature type="compositionally biased region" description="Low complexity" evidence="1">
    <location>
        <begin position="507"/>
        <end position="516"/>
    </location>
</feature>
<name>A0A9C7EY14_9VIRU</name>
<dbReference type="PANTHER" id="PTHR35711">
    <property type="entry name" value="EXPRESSED PROTEIN"/>
    <property type="match status" value="1"/>
</dbReference>
<protein>
    <submittedName>
        <fullName evidence="2">Wsv271-like protein</fullName>
    </submittedName>
</protein>
<accession>A0A9C7EY14</accession>
<sequence length="1161" mass="130710">MSNDGVGVGDGGGVVEGDVNDHNAGVVNAVAGSGNKINTTATPTVNTTSISTAVTTTATSNNNNNNVTTSNNNSNNKDLKNPPIDIESIFRQNVGKLFGKAIVTYIISNTETSLGCEDDDDDDGDVDDDDDDDDNKEDGIGGWPRSKFALINEAVKALATFIINSSPESNRSLLELYRAEKTRLTQIVTGLAVEKHVDNPFKRAIIRHTDSGDSNIIPFLEQELKKRNPQLTASEAIKTVAHFKNDLINIFCSHILEIISKLSDDTNMRLDLYMAIVVFVEKEYSAHYANLKDFSEVNFRSLVYDLNSYYLQQQQIEKKLKSTISPRELEALKKGHYHIPNKNYTKSPQLASNLYFKNDSLLLKLPVNVDSIYRIASFLASVKSIEEKGLFCQGIFGYVIFLLRQCLVNETSSNINYYQSLQDLDKQHISFTNSFIEFEKRFKRRLKRIELSRKKKVRGDGHGNNRYKGNASDSNNDNVDDDNDDDNEEEEEEEEDDDGDEDDDDNNNNNNNNNNDPSYKPVTVNKSYNNYYLASGIFGDNSIFGRKLISLVEEGDIAGLQKLTNCVLSNENVSNPFVAYYIQNLIDIISIQGERLRNIKLFNCESFDMSLSSPSLSSNKASRNKLDIFKDSMLAAREIAKSPLIIHYEGGLLTNMNDYNTNRFNNKATENGLLQIIDGIFEVQSSAHTLFTDIYLYLLKKAFPKEYGNTYNSGNGILQNHVNVISPFGPHSVLSSLYAIEFVSVRRNIPRTLHLLKKKNCNRSDSDTERLIKLNTAMESSLLEKDISEAKRKIVGDAKGYLENSGAAILNLVKLIGTENNKKNTMISPYSLNSLMKGLLTVLAKTVYMTKLGDFGGGTADGSGNVLVLTIIPEIVEWLVEHLVSQINTLVSTFLETKLPSGFDDHIYESNRKRMTSTATESEIGKLFTQVLANDYLTKIESALNVPRSDQRHRLREQLIRLVVDKSMNVLRKQCWTVAIMAIVIVMDHTRVLTTNIRHFNATRHNDKSKLTAFLDRLNTNTNDKKHLKEVISAVCLSVANDAALSFARLSNSHFMHILQRFNIVPQADDHRQMRKENTKNYYYPNKRNYSIGKKNIGNNTGVNNINTNNNVVNTNEKNNNSSRFFLIPKRRLRKDHKQPVKQSKVTILDGIINKYQNVPN</sequence>
<dbReference type="EMBL" id="LC738870">
    <property type="protein sequence ID" value="BDT61915.1"/>
    <property type="molecule type" value="Genomic_DNA"/>
</dbReference>
<feature type="region of interest" description="Disordered" evidence="1">
    <location>
        <begin position="56"/>
        <end position="81"/>
    </location>
</feature>